<evidence type="ECO:0000313" key="2">
    <source>
        <dbReference type="EMBL" id="GFU12420.1"/>
    </source>
</evidence>
<name>A0A8X6Q8I0_NEPPI</name>
<dbReference type="EMBL" id="BMAW01029544">
    <property type="protein sequence ID" value="GFU12420.1"/>
    <property type="molecule type" value="Genomic_DNA"/>
</dbReference>
<dbReference type="Proteomes" id="UP000887013">
    <property type="component" value="Unassembled WGS sequence"/>
</dbReference>
<accession>A0A8X6Q8I0</accession>
<dbReference type="OrthoDB" id="425619at2759"/>
<dbReference type="AlphaFoldDB" id="A0A8X6Q8I0"/>
<comment type="caution">
    <text evidence="2">The sequence shown here is derived from an EMBL/GenBank/DDBJ whole genome shotgun (WGS) entry which is preliminary data.</text>
</comment>
<keyword evidence="3" id="KW-1185">Reference proteome</keyword>
<feature type="compositionally biased region" description="Basic and acidic residues" evidence="1">
    <location>
        <begin position="32"/>
        <end position="43"/>
    </location>
</feature>
<gene>
    <name evidence="2" type="ORF">NPIL_348301</name>
</gene>
<evidence type="ECO:0000256" key="1">
    <source>
        <dbReference type="SAM" id="MobiDB-lite"/>
    </source>
</evidence>
<evidence type="ECO:0000313" key="3">
    <source>
        <dbReference type="Proteomes" id="UP000887013"/>
    </source>
</evidence>
<protein>
    <submittedName>
        <fullName evidence="2">Uncharacterized protein</fullName>
    </submittedName>
</protein>
<reference evidence="2" key="1">
    <citation type="submission" date="2020-08" db="EMBL/GenBank/DDBJ databases">
        <title>Multicomponent nature underlies the extraordinary mechanical properties of spider dragline silk.</title>
        <authorList>
            <person name="Kono N."/>
            <person name="Nakamura H."/>
            <person name="Mori M."/>
            <person name="Yoshida Y."/>
            <person name="Ohtoshi R."/>
            <person name="Malay A.D."/>
            <person name="Moran D.A.P."/>
            <person name="Tomita M."/>
            <person name="Numata K."/>
            <person name="Arakawa K."/>
        </authorList>
    </citation>
    <scope>NUCLEOTIDE SEQUENCE</scope>
</reference>
<organism evidence="2 3">
    <name type="scientific">Nephila pilipes</name>
    <name type="common">Giant wood spider</name>
    <name type="synonym">Nephila maculata</name>
    <dbReference type="NCBI Taxonomy" id="299642"/>
    <lineage>
        <taxon>Eukaryota</taxon>
        <taxon>Metazoa</taxon>
        <taxon>Ecdysozoa</taxon>
        <taxon>Arthropoda</taxon>
        <taxon>Chelicerata</taxon>
        <taxon>Arachnida</taxon>
        <taxon>Araneae</taxon>
        <taxon>Araneomorphae</taxon>
        <taxon>Entelegynae</taxon>
        <taxon>Araneoidea</taxon>
        <taxon>Nephilidae</taxon>
        <taxon>Nephila</taxon>
    </lineage>
</organism>
<feature type="region of interest" description="Disordered" evidence="1">
    <location>
        <begin position="29"/>
        <end position="50"/>
    </location>
</feature>
<proteinExistence type="predicted"/>
<sequence>MSLKYPSGRLERWALQLQEYYSVVKYKTGKKRKDDDTRSRNPVEEETETPDKLVAVTMKRKEDMEKVFGDVKIIMAETNGPDSNVECDCQENKPEVMESRLCLKFCVIFHALFETVA</sequence>